<organism evidence="1">
    <name type="scientific">bioreactor metagenome</name>
    <dbReference type="NCBI Taxonomy" id="1076179"/>
    <lineage>
        <taxon>unclassified sequences</taxon>
        <taxon>metagenomes</taxon>
        <taxon>ecological metagenomes</taxon>
    </lineage>
</organism>
<name>A0A644XJA4_9ZZZZ</name>
<comment type="caution">
    <text evidence="1">The sequence shown here is derived from an EMBL/GenBank/DDBJ whole genome shotgun (WGS) entry which is preliminary data.</text>
</comment>
<reference evidence="1" key="1">
    <citation type="submission" date="2019-08" db="EMBL/GenBank/DDBJ databases">
        <authorList>
            <person name="Kucharzyk K."/>
            <person name="Murdoch R.W."/>
            <person name="Higgins S."/>
            <person name="Loffler F."/>
        </authorList>
    </citation>
    <scope>NUCLEOTIDE SEQUENCE</scope>
</reference>
<gene>
    <name evidence="1" type="ORF">SDC9_62421</name>
</gene>
<sequence>MAANLSSEGRTNFPAAFSKRSVLFCQAVLKSVKTTPFSTNPFSKEAFTPSGDKISSPPCTASVTGKSKDCGIGATSSVHLSKSRSFTTSSGRRSVRRQASSVWLGKGSLLNSSQASFLNANSGPHIFENAGSNPNFFSTGLMSRLDRVTITGFAVMFTVSFMFIRPILPSVIGSTDSFQPHIPSAALLRTVR</sequence>
<accession>A0A644XJA4</accession>
<dbReference type="EMBL" id="VSSQ01002542">
    <property type="protein sequence ID" value="MPM16047.1"/>
    <property type="molecule type" value="Genomic_DNA"/>
</dbReference>
<protein>
    <submittedName>
        <fullName evidence="1">Uncharacterized protein</fullName>
    </submittedName>
</protein>
<dbReference type="AlphaFoldDB" id="A0A644XJA4"/>
<evidence type="ECO:0000313" key="1">
    <source>
        <dbReference type="EMBL" id="MPM16047.1"/>
    </source>
</evidence>
<proteinExistence type="predicted"/>